<evidence type="ECO:0000256" key="5">
    <source>
        <dbReference type="ARBA" id="ARBA00022771"/>
    </source>
</evidence>
<keyword evidence="6" id="KW-0833">Ubl conjugation pathway</keyword>
<dbReference type="SUPFAM" id="SSF57850">
    <property type="entry name" value="RING/U-box"/>
    <property type="match status" value="1"/>
</dbReference>
<proteinExistence type="predicted"/>
<dbReference type="InterPro" id="IPR001841">
    <property type="entry name" value="Znf_RING"/>
</dbReference>
<evidence type="ECO:0000259" key="10">
    <source>
        <dbReference type="PROSITE" id="PS50089"/>
    </source>
</evidence>
<dbReference type="InterPro" id="IPR013083">
    <property type="entry name" value="Znf_RING/FYVE/PHD"/>
</dbReference>
<dbReference type="PANTHER" id="PTHR22937:SF216">
    <property type="entry name" value="RING-TYPE E3 UBIQUITIN TRANSFERASE"/>
    <property type="match status" value="1"/>
</dbReference>
<feature type="compositionally biased region" description="Polar residues" evidence="9">
    <location>
        <begin position="150"/>
        <end position="159"/>
    </location>
</feature>
<evidence type="ECO:0000256" key="1">
    <source>
        <dbReference type="ARBA" id="ARBA00000900"/>
    </source>
</evidence>
<feature type="compositionally biased region" description="Low complexity" evidence="9">
    <location>
        <begin position="160"/>
        <end position="172"/>
    </location>
</feature>
<evidence type="ECO:0000256" key="6">
    <source>
        <dbReference type="ARBA" id="ARBA00022786"/>
    </source>
</evidence>
<evidence type="ECO:0000256" key="3">
    <source>
        <dbReference type="ARBA" id="ARBA00022679"/>
    </source>
</evidence>
<feature type="compositionally biased region" description="Low complexity" evidence="9">
    <location>
        <begin position="114"/>
        <end position="126"/>
    </location>
</feature>
<dbReference type="InterPro" id="IPR045191">
    <property type="entry name" value="MBR1/2-like"/>
</dbReference>
<keyword evidence="5 8" id="KW-0863">Zinc-finger</keyword>
<dbReference type="Proteomes" id="UP001318860">
    <property type="component" value="Unassembled WGS sequence"/>
</dbReference>
<evidence type="ECO:0000256" key="7">
    <source>
        <dbReference type="ARBA" id="ARBA00022833"/>
    </source>
</evidence>
<comment type="caution">
    <text evidence="11">The sequence shown here is derived from an EMBL/GenBank/DDBJ whole genome shotgun (WGS) entry which is preliminary data.</text>
</comment>
<dbReference type="PROSITE" id="PS50089">
    <property type="entry name" value="ZF_RING_2"/>
    <property type="match status" value="1"/>
</dbReference>
<feature type="domain" description="RING-type" evidence="10">
    <location>
        <begin position="352"/>
        <end position="393"/>
    </location>
</feature>
<keyword evidence="7" id="KW-0862">Zinc</keyword>
<dbReference type="EMBL" id="JABTTQ020000013">
    <property type="protein sequence ID" value="KAK6143550.1"/>
    <property type="molecule type" value="Genomic_DNA"/>
</dbReference>
<dbReference type="Gene3D" id="3.30.40.10">
    <property type="entry name" value="Zinc/RING finger domain, C3HC4 (zinc finger)"/>
    <property type="match status" value="1"/>
</dbReference>
<evidence type="ECO:0000256" key="9">
    <source>
        <dbReference type="SAM" id="MobiDB-lite"/>
    </source>
</evidence>
<protein>
    <recommendedName>
        <fullName evidence="2">RING-type E3 ubiquitin transferase</fullName>
        <ecNumber evidence="2">2.3.2.27</ecNumber>
    </recommendedName>
</protein>
<gene>
    <name evidence="11" type="ORF">DH2020_023898</name>
</gene>
<evidence type="ECO:0000256" key="4">
    <source>
        <dbReference type="ARBA" id="ARBA00022723"/>
    </source>
</evidence>
<evidence type="ECO:0000313" key="11">
    <source>
        <dbReference type="EMBL" id="KAK6143550.1"/>
    </source>
</evidence>
<evidence type="ECO:0000313" key="12">
    <source>
        <dbReference type="Proteomes" id="UP001318860"/>
    </source>
</evidence>
<feature type="compositionally biased region" description="Polar residues" evidence="9">
    <location>
        <begin position="94"/>
        <end position="113"/>
    </location>
</feature>
<organism evidence="11 12">
    <name type="scientific">Rehmannia glutinosa</name>
    <name type="common">Chinese foxglove</name>
    <dbReference type="NCBI Taxonomy" id="99300"/>
    <lineage>
        <taxon>Eukaryota</taxon>
        <taxon>Viridiplantae</taxon>
        <taxon>Streptophyta</taxon>
        <taxon>Embryophyta</taxon>
        <taxon>Tracheophyta</taxon>
        <taxon>Spermatophyta</taxon>
        <taxon>Magnoliopsida</taxon>
        <taxon>eudicotyledons</taxon>
        <taxon>Gunneridae</taxon>
        <taxon>Pentapetalae</taxon>
        <taxon>asterids</taxon>
        <taxon>lamiids</taxon>
        <taxon>Lamiales</taxon>
        <taxon>Orobanchaceae</taxon>
        <taxon>Rehmannieae</taxon>
        <taxon>Rehmannia</taxon>
    </lineage>
</organism>
<comment type="catalytic activity">
    <reaction evidence="1">
        <text>S-ubiquitinyl-[E2 ubiquitin-conjugating enzyme]-L-cysteine + [acceptor protein]-L-lysine = [E2 ubiquitin-conjugating enzyme]-L-cysteine + N(6)-ubiquitinyl-[acceptor protein]-L-lysine.</text>
        <dbReference type="EC" id="2.3.2.27"/>
    </reaction>
</comment>
<dbReference type="SMART" id="SM00184">
    <property type="entry name" value="RING"/>
    <property type="match status" value="1"/>
</dbReference>
<dbReference type="PANTHER" id="PTHR22937">
    <property type="entry name" value="E3 UBIQUITIN-PROTEIN LIGASE RNF165"/>
    <property type="match status" value="1"/>
</dbReference>
<reference evidence="11 12" key="1">
    <citation type="journal article" date="2021" name="Comput. Struct. Biotechnol. J.">
        <title>De novo genome assembly of the potent medicinal plant Rehmannia glutinosa using nanopore technology.</title>
        <authorList>
            <person name="Ma L."/>
            <person name="Dong C."/>
            <person name="Song C."/>
            <person name="Wang X."/>
            <person name="Zheng X."/>
            <person name="Niu Y."/>
            <person name="Chen S."/>
            <person name="Feng W."/>
        </authorList>
    </citation>
    <scope>NUCLEOTIDE SEQUENCE [LARGE SCALE GENOMIC DNA]</scope>
    <source>
        <strain evidence="11">DH-2019</strain>
    </source>
</reference>
<dbReference type="Pfam" id="PF13639">
    <property type="entry name" value="zf-RING_2"/>
    <property type="match status" value="1"/>
</dbReference>
<name>A0ABR0WBQ4_REHGL</name>
<feature type="region of interest" description="Disordered" evidence="9">
    <location>
        <begin position="94"/>
        <end position="131"/>
    </location>
</feature>
<keyword evidence="12" id="KW-1185">Reference proteome</keyword>
<sequence length="400" mass="44627">MEIFATAQKFFPTADVSFSVRAYIMQVQRPERDPFSETTDSNQVSFPGNASIDRSIYWDMLENRLSDMLALDDENISYTNAANNRAQSNIGWDCGESSSTGNNPQQQVTNQMTGSSNRGSLNLNSNQGRVTENNRRIDLEACLPHNMCKSGSSSNYSETNNASGSSLSVSSGPPNPSLTSHVGPLNPSEVEIIRLALGLVQVPVVSRLRSSRPDISRSSKVVRNSSLVSFTRIESDSGNQRRSPLYFCRSVHRASYETATTGRGQRQSDQRPAAFRWICQDYMLIDPLLNVFAELHDRDIRLNIDDMSYEQLLELEERIGNVSRGLSKEKIRGSMKQREYEGTHASPDLESCCICQEDYVAGDYIGKLGCGHEFHTSCIERWLILKNVCPVCKMTAVETS</sequence>
<evidence type="ECO:0000256" key="2">
    <source>
        <dbReference type="ARBA" id="ARBA00012483"/>
    </source>
</evidence>
<evidence type="ECO:0000256" key="8">
    <source>
        <dbReference type="PROSITE-ProRule" id="PRU00175"/>
    </source>
</evidence>
<keyword evidence="4" id="KW-0479">Metal-binding</keyword>
<accession>A0ABR0WBQ4</accession>
<dbReference type="EC" id="2.3.2.27" evidence="2"/>
<keyword evidence="3" id="KW-0808">Transferase</keyword>
<feature type="region of interest" description="Disordered" evidence="9">
    <location>
        <begin position="150"/>
        <end position="183"/>
    </location>
</feature>